<evidence type="ECO:0000313" key="2">
    <source>
        <dbReference type="EMBL" id="CCM77824.1"/>
    </source>
</evidence>
<evidence type="ECO:0000256" key="1">
    <source>
        <dbReference type="SAM" id="Phobius"/>
    </source>
</evidence>
<dbReference type="HOGENOM" id="CLU_2993611_0_0_5"/>
<protein>
    <submittedName>
        <fullName evidence="2">Uncharacterized protein</fullName>
    </submittedName>
</protein>
<accession>K0Q4H3</accession>
<dbReference type="Proteomes" id="UP000009319">
    <property type="component" value="Unassembled WGS sequence"/>
</dbReference>
<dbReference type="EMBL" id="CANI01000032">
    <property type="protein sequence ID" value="CCM77824.1"/>
    <property type="molecule type" value="Genomic_DNA"/>
</dbReference>
<keyword evidence="3" id="KW-1185">Reference proteome</keyword>
<proteinExistence type="predicted"/>
<comment type="caution">
    <text evidence="2">The sequence shown here is derived from an EMBL/GenBank/DDBJ whole genome shotgun (WGS) entry which is preliminary data.</text>
</comment>
<gene>
    <name evidence="2" type="ORF">BN77_0792</name>
</gene>
<name>K0Q4H3_9HYPH</name>
<keyword evidence="1" id="KW-0472">Membrane</keyword>
<reference evidence="2 3" key="1">
    <citation type="journal article" date="2013" name="Genome Announc.">
        <title>Draft Genome Sequence of Rhizobium mesoamericanum STM3625, a Nitrogen-Fixing Symbiont of Mimosa pudica Isolated in French Guiana (South America).</title>
        <authorList>
            <person name="Moulin L."/>
            <person name="Mornico D."/>
            <person name="Melkonian R."/>
            <person name="Klonowska A."/>
        </authorList>
    </citation>
    <scope>NUCLEOTIDE SEQUENCE [LARGE SCALE GENOMIC DNA]</scope>
    <source>
        <strain evidence="2 3">STM3625</strain>
    </source>
</reference>
<sequence length="57" mass="6568">MNSKLDLATGRAQLLGLDGTVLIHMSMRDTQVCHVLPPFLPRFFLLWYVFVFSLSDR</sequence>
<feature type="transmembrane region" description="Helical" evidence="1">
    <location>
        <begin position="35"/>
        <end position="54"/>
    </location>
</feature>
<dbReference type="AlphaFoldDB" id="K0Q4H3"/>
<organism evidence="2 3">
    <name type="scientific">Rhizobium mesoamericanum STM3625</name>
    <dbReference type="NCBI Taxonomy" id="1211777"/>
    <lineage>
        <taxon>Bacteria</taxon>
        <taxon>Pseudomonadati</taxon>
        <taxon>Pseudomonadota</taxon>
        <taxon>Alphaproteobacteria</taxon>
        <taxon>Hyphomicrobiales</taxon>
        <taxon>Rhizobiaceae</taxon>
        <taxon>Rhizobium/Agrobacterium group</taxon>
        <taxon>Rhizobium</taxon>
    </lineage>
</organism>
<keyword evidence="1" id="KW-1133">Transmembrane helix</keyword>
<evidence type="ECO:0000313" key="3">
    <source>
        <dbReference type="Proteomes" id="UP000009319"/>
    </source>
</evidence>
<keyword evidence="1" id="KW-0812">Transmembrane</keyword>